<dbReference type="InterPro" id="IPR013332">
    <property type="entry name" value="KPR_N"/>
</dbReference>
<accession>A0A554NEV0</accession>
<feature type="domain" description="Ketopantoate reductase N-terminal" evidence="13">
    <location>
        <begin position="4"/>
        <end position="145"/>
    </location>
</feature>
<dbReference type="GO" id="GO:0015940">
    <property type="term" value="P:pantothenate biosynthetic process"/>
    <property type="evidence" value="ECO:0007669"/>
    <property type="project" value="InterPro"/>
</dbReference>
<dbReference type="InterPro" id="IPR003710">
    <property type="entry name" value="ApbA"/>
</dbReference>
<dbReference type="InParanoid" id="A0A554NEV0"/>
<evidence type="ECO:0000256" key="6">
    <source>
        <dbReference type="ARBA" id="ARBA00022993"/>
    </source>
</evidence>
<keyword evidence="7 12" id="KW-0560">Oxidoreductase</keyword>
<evidence type="ECO:0000256" key="4">
    <source>
        <dbReference type="ARBA" id="ARBA00019465"/>
    </source>
</evidence>
<proteinExistence type="inferred from homology"/>
<evidence type="ECO:0000313" key="15">
    <source>
        <dbReference type="EMBL" id="TSD15924.1"/>
    </source>
</evidence>
<feature type="domain" description="Ketopantoate reductase C-terminal" evidence="14">
    <location>
        <begin position="175"/>
        <end position="293"/>
    </location>
</feature>
<evidence type="ECO:0000256" key="11">
    <source>
        <dbReference type="ARBA" id="ARBA00056765"/>
    </source>
</evidence>
<dbReference type="EMBL" id="QMDX01000001">
    <property type="protein sequence ID" value="TSD15924.1"/>
    <property type="molecule type" value="Genomic_DNA"/>
</dbReference>
<comment type="function">
    <text evidence="12">Catalyzes the NADPH-dependent reduction of ketopantoate into pantoic acid.</text>
</comment>
<dbReference type="PANTHER" id="PTHR21708:SF26">
    <property type="entry name" value="2-DEHYDROPANTOATE 2-REDUCTASE"/>
    <property type="match status" value="1"/>
</dbReference>
<dbReference type="OrthoDB" id="201845at2157"/>
<sequence>MEFLVIGAGSLGSLLGGLLAREHAVTLVGRDPHVGAVRESGLAVDGAVESHVRPAARTDVPGGRFDCALVTTKAFDTEAAARDLAAAGVDLDTVLSLSNGLDNETTLAGHIGAAVLAGTCTYGAMTPEPGVVRCTGVGRTVIGARRGGPSAAADRVGTAFDEAGIETTVAADMPRRLWEKLAVNAGINAPTALARAENGALLAGPGNAVARRAAREVARVARASGVDLSDGEATAAVERVAEATAANTSSMQQDVLADRRTEVDAILGSAVDRGDDLGVPTPTLRTLADLLRAWERERDLR</sequence>
<keyword evidence="5 12" id="KW-0521">NADP</keyword>
<gene>
    <name evidence="15" type="ORF">DP107_01710</name>
</gene>
<dbReference type="FunFam" id="1.10.1040.10:FF:000017">
    <property type="entry name" value="2-dehydropantoate 2-reductase"/>
    <property type="match status" value="1"/>
</dbReference>
<comment type="caution">
    <text evidence="15">The sequence shown here is derived from an EMBL/GenBank/DDBJ whole genome shotgun (WGS) entry which is preliminary data.</text>
</comment>
<dbReference type="InterPro" id="IPR008927">
    <property type="entry name" value="6-PGluconate_DH-like_C_sf"/>
</dbReference>
<dbReference type="GO" id="GO:0005737">
    <property type="term" value="C:cytoplasm"/>
    <property type="evidence" value="ECO:0007669"/>
    <property type="project" value="TreeGrafter"/>
</dbReference>
<dbReference type="SUPFAM" id="SSF51735">
    <property type="entry name" value="NAD(P)-binding Rossmann-fold domains"/>
    <property type="match status" value="1"/>
</dbReference>
<evidence type="ECO:0000256" key="1">
    <source>
        <dbReference type="ARBA" id="ARBA00004724"/>
    </source>
</evidence>
<evidence type="ECO:0000256" key="3">
    <source>
        <dbReference type="ARBA" id="ARBA00013014"/>
    </source>
</evidence>
<dbReference type="Gene3D" id="3.40.50.720">
    <property type="entry name" value="NAD(P)-binding Rossmann-like Domain"/>
    <property type="match status" value="1"/>
</dbReference>
<reference evidence="15 16" key="1">
    <citation type="submission" date="2018-06" db="EMBL/GenBank/DDBJ databases">
        <title>Natronomonas sp. F16-60 a new haloarchaeon isolated from a solar saltern of Isla Cristina, Huelva, Spain.</title>
        <authorList>
            <person name="Duran-Viseras A."/>
            <person name="Sanchez-Porro C."/>
            <person name="Ventosa A."/>
        </authorList>
    </citation>
    <scope>NUCLEOTIDE SEQUENCE [LARGE SCALE GENOMIC DNA]</scope>
    <source>
        <strain evidence="15 16">F16-60</strain>
    </source>
</reference>
<evidence type="ECO:0000256" key="12">
    <source>
        <dbReference type="RuleBase" id="RU362068"/>
    </source>
</evidence>
<evidence type="ECO:0000259" key="13">
    <source>
        <dbReference type="Pfam" id="PF02558"/>
    </source>
</evidence>
<dbReference type="PANTHER" id="PTHR21708">
    <property type="entry name" value="PROBABLE 2-DEHYDROPANTOATE 2-REDUCTASE"/>
    <property type="match status" value="1"/>
</dbReference>
<evidence type="ECO:0000256" key="7">
    <source>
        <dbReference type="ARBA" id="ARBA00023002"/>
    </source>
</evidence>
<evidence type="ECO:0000256" key="10">
    <source>
        <dbReference type="ARBA" id="ARBA00048196"/>
    </source>
</evidence>
<evidence type="ECO:0000256" key="5">
    <source>
        <dbReference type="ARBA" id="ARBA00022857"/>
    </source>
</evidence>
<dbReference type="GO" id="GO:0015937">
    <property type="term" value="P:coenzyme A biosynthetic process"/>
    <property type="evidence" value="ECO:0007669"/>
    <property type="project" value="UniProtKB-UniPathway"/>
</dbReference>
<dbReference type="SUPFAM" id="SSF48179">
    <property type="entry name" value="6-phosphogluconate dehydrogenase C-terminal domain-like"/>
    <property type="match status" value="1"/>
</dbReference>
<keyword evidence="6 12" id="KW-0173">Coenzyme A biosynthesis</keyword>
<dbReference type="Gene3D" id="1.10.1040.10">
    <property type="entry name" value="N-(1-d-carboxylethyl)-l-norvaline Dehydrogenase, domain 2"/>
    <property type="match status" value="1"/>
</dbReference>
<comment type="catalytic activity">
    <reaction evidence="10">
        <text>(R)-pantoate + NAD(+) = 2-dehydropantoate + NADH + H(+)</text>
        <dbReference type="Rhea" id="RHEA:61292"/>
        <dbReference type="ChEBI" id="CHEBI:11561"/>
        <dbReference type="ChEBI" id="CHEBI:15378"/>
        <dbReference type="ChEBI" id="CHEBI:15980"/>
        <dbReference type="ChEBI" id="CHEBI:57540"/>
        <dbReference type="ChEBI" id="CHEBI:57945"/>
    </reaction>
    <physiologicalReaction direction="right-to-left" evidence="10">
        <dbReference type="Rhea" id="RHEA:61294"/>
    </physiologicalReaction>
</comment>
<comment type="pathway">
    <text evidence="1 12">Cofactor biosynthesis; coenzyme A biosynthesis.</text>
</comment>
<dbReference type="InterPro" id="IPR036291">
    <property type="entry name" value="NAD(P)-bd_dom_sf"/>
</dbReference>
<dbReference type="GO" id="GO:0008677">
    <property type="term" value="F:2-dehydropantoate 2-reductase activity"/>
    <property type="evidence" value="ECO:0007669"/>
    <property type="project" value="UniProtKB-EC"/>
</dbReference>
<dbReference type="InterPro" id="IPR013328">
    <property type="entry name" value="6PGD_dom2"/>
</dbReference>
<dbReference type="InterPro" id="IPR051402">
    <property type="entry name" value="KPR-Related"/>
</dbReference>
<dbReference type="AlphaFoldDB" id="A0A554NEV0"/>
<dbReference type="EC" id="1.1.1.169" evidence="3 12"/>
<keyword evidence="16" id="KW-1185">Reference proteome</keyword>
<dbReference type="Pfam" id="PF08546">
    <property type="entry name" value="ApbA_C"/>
    <property type="match status" value="1"/>
</dbReference>
<dbReference type="Proteomes" id="UP000319894">
    <property type="component" value="Unassembled WGS sequence"/>
</dbReference>
<evidence type="ECO:0000256" key="8">
    <source>
        <dbReference type="ARBA" id="ARBA00032024"/>
    </source>
</evidence>
<dbReference type="NCBIfam" id="TIGR00745">
    <property type="entry name" value="apbA_panE"/>
    <property type="match status" value="1"/>
</dbReference>
<comment type="catalytic activity">
    <reaction evidence="9">
        <text>(R)-pantoate + NADP(+) = 2-dehydropantoate + NADPH + H(+)</text>
        <dbReference type="Rhea" id="RHEA:16233"/>
        <dbReference type="ChEBI" id="CHEBI:11561"/>
        <dbReference type="ChEBI" id="CHEBI:15378"/>
        <dbReference type="ChEBI" id="CHEBI:15980"/>
        <dbReference type="ChEBI" id="CHEBI:57783"/>
        <dbReference type="ChEBI" id="CHEBI:58349"/>
        <dbReference type="EC" id="1.1.1.169"/>
    </reaction>
    <physiologicalReaction direction="right-to-left" evidence="9">
        <dbReference type="Rhea" id="RHEA:16235"/>
    </physiologicalReaction>
</comment>
<dbReference type="InterPro" id="IPR013752">
    <property type="entry name" value="KPA_reductase"/>
</dbReference>
<dbReference type="RefSeq" id="WP_144260400.1">
    <property type="nucleotide sequence ID" value="NZ_QMDX01000001.1"/>
</dbReference>
<name>A0A554NEV0_9EURY</name>
<evidence type="ECO:0000259" key="14">
    <source>
        <dbReference type="Pfam" id="PF08546"/>
    </source>
</evidence>
<evidence type="ECO:0000256" key="2">
    <source>
        <dbReference type="ARBA" id="ARBA00007870"/>
    </source>
</evidence>
<dbReference type="UniPathway" id="UPA00241"/>
<dbReference type="Pfam" id="PF02558">
    <property type="entry name" value="ApbA"/>
    <property type="match status" value="1"/>
</dbReference>
<evidence type="ECO:0000256" key="9">
    <source>
        <dbReference type="ARBA" id="ARBA00047506"/>
    </source>
</evidence>
<comment type="similarity">
    <text evidence="2 12">Belongs to the ketopantoate reductase family.</text>
</comment>
<organism evidence="15 16">
    <name type="scientific">Haloglomus irregulare</name>
    <dbReference type="NCBI Taxonomy" id="2234134"/>
    <lineage>
        <taxon>Archaea</taxon>
        <taxon>Methanobacteriati</taxon>
        <taxon>Methanobacteriota</taxon>
        <taxon>Stenosarchaea group</taxon>
        <taxon>Halobacteria</taxon>
        <taxon>Halobacteriales</taxon>
        <taxon>Natronomonadaceae</taxon>
        <taxon>Haloglomus</taxon>
    </lineage>
</organism>
<protein>
    <recommendedName>
        <fullName evidence="4 12">2-dehydropantoate 2-reductase</fullName>
        <ecNumber evidence="3 12">1.1.1.169</ecNumber>
    </recommendedName>
    <alternativeName>
        <fullName evidence="8 12">Ketopantoate reductase</fullName>
    </alternativeName>
</protein>
<comment type="function">
    <text evidence="11">Catalyzes the NAD(P)H-dependent reduction of ketopantoate into pantoic acid.</text>
</comment>
<evidence type="ECO:0000313" key="16">
    <source>
        <dbReference type="Proteomes" id="UP000319894"/>
    </source>
</evidence>